<dbReference type="PANTHER" id="PTHR46862">
    <property type="entry name" value="OS07G0661900 PROTEIN"/>
    <property type="match status" value="1"/>
</dbReference>
<accession>A0A833R3D4</accession>
<evidence type="ECO:0000256" key="2">
    <source>
        <dbReference type="ARBA" id="ARBA00022946"/>
    </source>
</evidence>
<sequence>MAVLIRGYSSTSCDMNRNCPFRNCSIRRRNKFHRLRLSLRSSGGVFSRGLICNVATCFLDSDISTKEEFFFEGSTKEELHTPILEGEFAIDRSIEGNCSTEIEYRSQADSKHNNITLHFLEERDEKTLSKRLVALSRSNKTRSAFELYLSMEASNLIPDAYACNSLLSCLLRNGSLPDALEVFEKISKRDMTTGHTYTLILKAIATNKGSDAAVTMFNKLERDDSSKGKLDAIVYNTMISVCAKAKDWFETEKLWTKLRQNSIKGTSLTYELLISTFVQCNCTDLALEAYHESIRFGFESSEANMKAVIATCTQEGNWESAVVVLGNMLERGIKPNLIAFNSVINCLGKAGKSELAFRVYQTLCSSGLQPDMYTWYALISALYRSSKYLEVIELFQWVKRKAKVELDSHVYNVALLACRKQGMWAQALQLLWEMENCEIEVPIQSYNHVISTCEKAGEVKVAFQVYRHMVQQGCNGDDFTYMSVIRCSISGSLWDEFLEILKHVPSGASVYYSTIQELCSQGKIGMAKEILVQMLKLGLRLDARTCTLMLQHFST</sequence>
<evidence type="ECO:0000313" key="5">
    <source>
        <dbReference type="EMBL" id="KAF3332566.1"/>
    </source>
</evidence>
<evidence type="ECO:0000256" key="3">
    <source>
        <dbReference type="PROSITE-ProRule" id="PRU00708"/>
    </source>
</evidence>
<keyword evidence="1" id="KW-0677">Repeat</keyword>
<evidence type="ECO:0000313" key="6">
    <source>
        <dbReference type="Proteomes" id="UP000623129"/>
    </source>
</evidence>
<feature type="repeat" description="PPR" evidence="3">
    <location>
        <begin position="231"/>
        <end position="265"/>
    </location>
</feature>
<keyword evidence="6" id="KW-1185">Reference proteome</keyword>
<evidence type="ECO:0000256" key="1">
    <source>
        <dbReference type="ARBA" id="ARBA00022737"/>
    </source>
</evidence>
<evidence type="ECO:0000259" key="4">
    <source>
        <dbReference type="Pfam" id="PF17177"/>
    </source>
</evidence>
<feature type="repeat" description="PPR" evidence="3">
    <location>
        <begin position="442"/>
        <end position="476"/>
    </location>
</feature>
<feature type="repeat" description="PPR" evidence="3">
    <location>
        <begin position="407"/>
        <end position="441"/>
    </location>
</feature>
<dbReference type="Gene3D" id="1.25.40.10">
    <property type="entry name" value="Tetratricopeptide repeat domain"/>
    <property type="match status" value="3"/>
</dbReference>
<dbReference type="AlphaFoldDB" id="A0A833R3D4"/>
<keyword evidence="2" id="KW-0809">Transit peptide</keyword>
<dbReference type="OrthoDB" id="185373at2759"/>
<dbReference type="PROSITE" id="PS51375">
    <property type="entry name" value="PPR"/>
    <property type="match status" value="6"/>
</dbReference>
<dbReference type="SUPFAM" id="SSF81901">
    <property type="entry name" value="HCP-like"/>
    <property type="match status" value="1"/>
</dbReference>
<reference evidence="5" key="1">
    <citation type="submission" date="2020-01" db="EMBL/GenBank/DDBJ databases">
        <title>Genome sequence of Kobresia littledalei, the first chromosome-level genome in the family Cyperaceae.</title>
        <authorList>
            <person name="Qu G."/>
        </authorList>
    </citation>
    <scope>NUCLEOTIDE SEQUENCE</scope>
    <source>
        <strain evidence="5">C.B.Clarke</strain>
        <tissue evidence="5">Leaf</tissue>
    </source>
</reference>
<dbReference type="InterPro" id="IPR033443">
    <property type="entry name" value="PROP1-like_PPR_dom"/>
</dbReference>
<gene>
    <name evidence="5" type="ORF">FCM35_KLT02143</name>
</gene>
<dbReference type="InterPro" id="IPR002885">
    <property type="entry name" value="PPR_rpt"/>
</dbReference>
<dbReference type="Proteomes" id="UP000623129">
    <property type="component" value="Unassembled WGS sequence"/>
</dbReference>
<dbReference type="Pfam" id="PF13812">
    <property type="entry name" value="PPR_3"/>
    <property type="match status" value="1"/>
</dbReference>
<dbReference type="NCBIfam" id="TIGR00756">
    <property type="entry name" value="PPR"/>
    <property type="match status" value="5"/>
</dbReference>
<feature type="repeat" description="PPR" evidence="3">
    <location>
        <begin position="159"/>
        <end position="193"/>
    </location>
</feature>
<protein>
    <submittedName>
        <fullName evidence="5">Pentatricopeptide repeat-containing protein</fullName>
    </submittedName>
</protein>
<organism evidence="5 6">
    <name type="scientific">Carex littledalei</name>
    <dbReference type="NCBI Taxonomy" id="544730"/>
    <lineage>
        <taxon>Eukaryota</taxon>
        <taxon>Viridiplantae</taxon>
        <taxon>Streptophyta</taxon>
        <taxon>Embryophyta</taxon>
        <taxon>Tracheophyta</taxon>
        <taxon>Spermatophyta</taxon>
        <taxon>Magnoliopsida</taxon>
        <taxon>Liliopsida</taxon>
        <taxon>Poales</taxon>
        <taxon>Cyperaceae</taxon>
        <taxon>Cyperoideae</taxon>
        <taxon>Cariceae</taxon>
        <taxon>Carex</taxon>
        <taxon>Carex subgen. Euthyceras</taxon>
    </lineage>
</organism>
<proteinExistence type="predicted"/>
<feature type="domain" description="PROP1-like PPR" evidence="4">
    <location>
        <begin position="235"/>
        <end position="379"/>
    </location>
</feature>
<feature type="repeat" description="PPR" evidence="3">
    <location>
        <begin position="336"/>
        <end position="370"/>
    </location>
</feature>
<feature type="repeat" description="PPR" evidence="3">
    <location>
        <begin position="301"/>
        <end position="335"/>
    </location>
</feature>
<dbReference type="Pfam" id="PF01535">
    <property type="entry name" value="PPR"/>
    <property type="match status" value="2"/>
</dbReference>
<dbReference type="EMBL" id="SWLB01000011">
    <property type="protein sequence ID" value="KAF3332566.1"/>
    <property type="molecule type" value="Genomic_DNA"/>
</dbReference>
<dbReference type="Pfam" id="PF17177">
    <property type="entry name" value="PPR_long"/>
    <property type="match status" value="1"/>
</dbReference>
<name>A0A833R3D4_9POAL</name>
<dbReference type="Pfam" id="PF13041">
    <property type="entry name" value="PPR_2"/>
    <property type="match status" value="1"/>
</dbReference>
<comment type="caution">
    <text evidence="5">The sequence shown here is derived from an EMBL/GenBank/DDBJ whole genome shotgun (WGS) entry which is preliminary data.</text>
</comment>
<dbReference type="PANTHER" id="PTHR46862:SF5">
    <property type="entry name" value="OS02G0170000 PROTEIN"/>
    <property type="match status" value="1"/>
</dbReference>
<dbReference type="InterPro" id="IPR011990">
    <property type="entry name" value="TPR-like_helical_dom_sf"/>
</dbReference>